<feature type="domain" description="HD" evidence="3">
    <location>
        <begin position="161"/>
        <end position="283"/>
    </location>
</feature>
<keyword evidence="2" id="KW-0269">Exonuclease</keyword>
<dbReference type="OrthoDB" id="9778453at2"/>
<dbReference type="SUPFAM" id="SSF109604">
    <property type="entry name" value="HD-domain/PDEase-like"/>
    <property type="match status" value="1"/>
</dbReference>
<dbReference type="Gene3D" id="1.10.3210.10">
    <property type="entry name" value="Hypothetical protein af1432"/>
    <property type="match status" value="1"/>
</dbReference>
<dbReference type="GO" id="GO:0031125">
    <property type="term" value="P:rRNA 3'-end processing"/>
    <property type="evidence" value="ECO:0007669"/>
    <property type="project" value="TreeGrafter"/>
</dbReference>
<evidence type="ECO:0000256" key="2">
    <source>
        <dbReference type="ARBA" id="ARBA00022839"/>
    </source>
</evidence>
<gene>
    <name evidence="4" type="ORF">FC19_GL000940</name>
</gene>
<evidence type="ECO:0000313" key="4">
    <source>
        <dbReference type="EMBL" id="KRM96642.1"/>
    </source>
</evidence>
<dbReference type="RefSeq" id="WP_057875945.1">
    <property type="nucleotide sequence ID" value="NZ_AYZD01000015.1"/>
</dbReference>
<keyword evidence="2" id="KW-0540">Nuclease</keyword>
<keyword evidence="5" id="KW-1185">Reference proteome</keyword>
<dbReference type="FunFam" id="1.10.3210.10:FF:000008">
    <property type="entry name" value="3'-5' exoribonuclease YhaM"/>
    <property type="match status" value="1"/>
</dbReference>
<dbReference type="GO" id="GO:0003676">
    <property type="term" value="F:nucleic acid binding"/>
    <property type="evidence" value="ECO:0007669"/>
    <property type="project" value="InterPro"/>
</dbReference>
<dbReference type="Gene3D" id="2.40.50.140">
    <property type="entry name" value="Nucleic acid-binding proteins"/>
    <property type="match status" value="1"/>
</dbReference>
<reference evidence="4 5" key="1">
    <citation type="journal article" date="2015" name="Genome Announc.">
        <title>Expanding the biotechnology potential of lactobacilli through comparative genomics of 213 strains and associated genera.</title>
        <authorList>
            <person name="Sun Z."/>
            <person name="Harris H.M."/>
            <person name="McCann A."/>
            <person name="Guo C."/>
            <person name="Argimon S."/>
            <person name="Zhang W."/>
            <person name="Yang X."/>
            <person name="Jeffery I.B."/>
            <person name="Cooney J.C."/>
            <person name="Kagawa T.F."/>
            <person name="Liu W."/>
            <person name="Song Y."/>
            <person name="Salvetti E."/>
            <person name="Wrobel A."/>
            <person name="Rasinkangas P."/>
            <person name="Parkhill J."/>
            <person name="Rea M.C."/>
            <person name="O'Sullivan O."/>
            <person name="Ritari J."/>
            <person name="Douillard F.P."/>
            <person name="Paul Ross R."/>
            <person name="Yang R."/>
            <person name="Briner A.E."/>
            <person name="Felis G.E."/>
            <person name="de Vos W.M."/>
            <person name="Barrangou R."/>
            <person name="Klaenhammer T.R."/>
            <person name="Caufield P.W."/>
            <person name="Cui Y."/>
            <person name="Zhang H."/>
            <person name="O'Toole P.W."/>
        </authorList>
    </citation>
    <scope>NUCLEOTIDE SEQUENCE [LARGE SCALE GENOMIC DNA]</scope>
    <source>
        <strain evidence="4 5">DSM 21051</strain>
    </source>
</reference>
<evidence type="ECO:0000256" key="1">
    <source>
        <dbReference type="ARBA" id="ARBA00022801"/>
    </source>
</evidence>
<proteinExistence type="predicted"/>
<name>A0A0R2CZH1_9LACO</name>
<dbReference type="InterPro" id="IPR050798">
    <property type="entry name" value="YhaM_exoribonuc/phosphodiest"/>
</dbReference>
<evidence type="ECO:0000313" key="5">
    <source>
        <dbReference type="Proteomes" id="UP000051015"/>
    </source>
</evidence>
<comment type="caution">
    <text evidence="4">The sequence shown here is derived from an EMBL/GenBank/DDBJ whole genome shotgun (WGS) entry which is preliminary data.</text>
</comment>
<keyword evidence="1" id="KW-0378">Hydrolase</keyword>
<dbReference type="Pfam" id="PF01966">
    <property type="entry name" value="HD"/>
    <property type="match status" value="1"/>
</dbReference>
<dbReference type="CDD" id="cd00077">
    <property type="entry name" value="HDc"/>
    <property type="match status" value="1"/>
</dbReference>
<protein>
    <submittedName>
        <fullName evidence="4">CMP-binding factor</fullName>
    </submittedName>
</protein>
<dbReference type="GO" id="GO:0004527">
    <property type="term" value="F:exonuclease activity"/>
    <property type="evidence" value="ECO:0007669"/>
    <property type="project" value="UniProtKB-KW"/>
</dbReference>
<dbReference type="CDD" id="cd04492">
    <property type="entry name" value="YhaM_OBF_like"/>
    <property type="match status" value="1"/>
</dbReference>
<dbReference type="PATRIC" id="fig|1423725.3.peg.968"/>
<dbReference type="Proteomes" id="UP000051015">
    <property type="component" value="Unassembled WGS sequence"/>
</dbReference>
<dbReference type="PANTHER" id="PTHR37294">
    <property type="entry name" value="3'-5' EXORIBONUCLEASE YHAM"/>
    <property type="match status" value="1"/>
</dbReference>
<dbReference type="PROSITE" id="PS51831">
    <property type="entry name" value="HD"/>
    <property type="match status" value="1"/>
</dbReference>
<dbReference type="AlphaFoldDB" id="A0A0R2CZH1"/>
<dbReference type="InterPro" id="IPR006674">
    <property type="entry name" value="HD_domain"/>
</dbReference>
<evidence type="ECO:0000259" key="3">
    <source>
        <dbReference type="PROSITE" id="PS51831"/>
    </source>
</evidence>
<sequence>MKQRKIYDYAVDENVELFVLIKSAEVRLAKNGKKFIAFNFSDSSGEISAKFWDASKDDIANFKPGQVVLLKGKREVYKNNPQIKIYHMRQTTEEEPMNPELFVKTAPVPKDDMEKEINQALFEITNPNWNRVVRYLLREHHDAFFSFPAAKKNHHAFDGGLAYHTLSMLRLAHSVAKQYSDVINAPLLYAGALLHDLGKTIELSGPVATKYTLEGNLIGHIVLVDEEIVKACQHLKIDLASEDMILLRHMILSHHGLLEYGSPVRPHLIEAEVLHQIDELDASIQMLKGALNHTESGNFSERIFGMDGRNFYCPQEKTQVSEDD</sequence>
<dbReference type="Pfam" id="PF01336">
    <property type="entry name" value="tRNA_anti-codon"/>
    <property type="match status" value="1"/>
</dbReference>
<dbReference type="InterPro" id="IPR003607">
    <property type="entry name" value="HD/PDEase_dom"/>
</dbReference>
<dbReference type="STRING" id="1423725.FC19_GL000940"/>
<accession>A0A0R2CZH1</accession>
<dbReference type="SMART" id="SM00471">
    <property type="entry name" value="HDc"/>
    <property type="match status" value="1"/>
</dbReference>
<dbReference type="SUPFAM" id="SSF50249">
    <property type="entry name" value="Nucleic acid-binding proteins"/>
    <property type="match status" value="1"/>
</dbReference>
<dbReference type="InterPro" id="IPR012340">
    <property type="entry name" value="NA-bd_OB-fold"/>
</dbReference>
<dbReference type="PANTHER" id="PTHR37294:SF1">
    <property type="entry name" value="3'-5' EXORIBONUCLEASE YHAM"/>
    <property type="match status" value="1"/>
</dbReference>
<dbReference type="EMBL" id="AYZD01000015">
    <property type="protein sequence ID" value="KRM96642.1"/>
    <property type="molecule type" value="Genomic_DNA"/>
</dbReference>
<organism evidence="4 5">
    <name type="scientific">Liquorilactobacillus aquaticus DSM 21051</name>
    <dbReference type="NCBI Taxonomy" id="1423725"/>
    <lineage>
        <taxon>Bacteria</taxon>
        <taxon>Bacillati</taxon>
        <taxon>Bacillota</taxon>
        <taxon>Bacilli</taxon>
        <taxon>Lactobacillales</taxon>
        <taxon>Lactobacillaceae</taxon>
        <taxon>Liquorilactobacillus</taxon>
    </lineage>
</organism>
<dbReference type="InterPro" id="IPR004365">
    <property type="entry name" value="NA-bd_OB_tRNA"/>
</dbReference>